<keyword evidence="3" id="KW-1185">Reference proteome</keyword>
<dbReference type="EMBL" id="PDEV01000001">
    <property type="protein sequence ID" value="PEN17002.1"/>
    <property type="molecule type" value="Genomic_DNA"/>
</dbReference>
<dbReference type="PANTHER" id="PTHR43194:SF2">
    <property type="entry name" value="PEROXISOMAL MEMBRANE PROTEIN LPX1"/>
    <property type="match status" value="1"/>
</dbReference>
<evidence type="ECO:0000313" key="3">
    <source>
        <dbReference type="Proteomes" id="UP000219947"/>
    </source>
</evidence>
<accession>A0A2A8D7M7</accession>
<keyword evidence="2" id="KW-0378">Hydrolase</keyword>
<evidence type="ECO:0000259" key="1">
    <source>
        <dbReference type="Pfam" id="PF00561"/>
    </source>
</evidence>
<dbReference type="Pfam" id="PF00561">
    <property type="entry name" value="Abhydrolase_1"/>
    <property type="match status" value="1"/>
</dbReference>
<dbReference type="GO" id="GO:0016787">
    <property type="term" value="F:hydrolase activity"/>
    <property type="evidence" value="ECO:0007669"/>
    <property type="project" value="UniProtKB-KW"/>
</dbReference>
<dbReference type="InterPro" id="IPR050228">
    <property type="entry name" value="Carboxylesterase_BioH"/>
</dbReference>
<dbReference type="InterPro" id="IPR000073">
    <property type="entry name" value="AB_hydrolase_1"/>
</dbReference>
<dbReference type="AlphaFoldDB" id="A0A2A8D7M7"/>
<organism evidence="2 3">
    <name type="scientific">Rothia dentocariosa</name>
    <dbReference type="NCBI Taxonomy" id="2047"/>
    <lineage>
        <taxon>Bacteria</taxon>
        <taxon>Bacillati</taxon>
        <taxon>Actinomycetota</taxon>
        <taxon>Actinomycetes</taxon>
        <taxon>Micrococcales</taxon>
        <taxon>Micrococcaceae</taxon>
        <taxon>Rothia</taxon>
    </lineage>
</organism>
<dbReference type="SUPFAM" id="SSF53474">
    <property type="entry name" value="alpha/beta-Hydrolases"/>
    <property type="match status" value="1"/>
</dbReference>
<name>A0A2A8D7M7_9MICC</name>
<proteinExistence type="predicted"/>
<dbReference type="InterPro" id="IPR029058">
    <property type="entry name" value="AB_hydrolase_fold"/>
</dbReference>
<feature type="domain" description="AB hydrolase-1" evidence="1">
    <location>
        <begin position="25"/>
        <end position="159"/>
    </location>
</feature>
<comment type="caution">
    <text evidence="2">The sequence shown here is derived from an EMBL/GenBank/DDBJ whole genome shotgun (WGS) entry which is preliminary data.</text>
</comment>
<evidence type="ECO:0000313" key="2">
    <source>
        <dbReference type="EMBL" id="PEN17002.1"/>
    </source>
</evidence>
<gene>
    <name evidence="2" type="ORF">CRM92_02965</name>
</gene>
<protein>
    <submittedName>
        <fullName evidence="2">Hydrolase</fullName>
    </submittedName>
</protein>
<dbReference type="Proteomes" id="UP000219947">
    <property type="component" value="Unassembled WGS sequence"/>
</dbReference>
<dbReference type="RefSeq" id="WP_098042349.1">
    <property type="nucleotide sequence ID" value="NZ_PDEV01000001.1"/>
</dbReference>
<reference evidence="2" key="1">
    <citation type="submission" date="2017-10" db="EMBL/GenBank/DDBJ databases">
        <title>Kefir isolates.</title>
        <authorList>
            <person name="Kim Y."/>
            <person name="Blasche S."/>
        </authorList>
    </citation>
    <scope>NUCLEOTIDE SEQUENCE [LARGE SCALE GENOMIC DNA]</scope>
    <source>
        <strain evidence="2">OG2-2</strain>
    </source>
</reference>
<dbReference type="PANTHER" id="PTHR43194">
    <property type="entry name" value="HYDROLASE ALPHA/BETA FOLD FAMILY"/>
    <property type="match status" value="1"/>
</dbReference>
<dbReference type="Gene3D" id="3.40.50.1820">
    <property type="entry name" value="alpha/beta hydrolase"/>
    <property type="match status" value="1"/>
</dbReference>
<sequence length="311" mass="34111">MCETPIPPFEYTRYTPADAEKGTTPVLFLHGFATRSDQLWGGTGWIRQYIRAGIPVLTVDLPFHGRKYLKDSNFTVHAKLPVGTIEEHGIFPVVQTTVSEDGSPQNGMALFADTLSALLDELAIQQVHGVGFSFGSRVGWELALRHPSRVASLILGGMPLHNHLEALRSMLSASCADDAITQDPATEEAFTSIIESSPLRTDALLDFVHIPFGEFFSLPSVLADSTRIPFIHAANPPFPYPRVPLLIAIGSEDSIAADGRRLYPLLQRVHPYLKFLDIPGRDHVSALTSGVFRRNALAFARDSQGSDRRAV</sequence>